<evidence type="ECO:0000313" key="2">
    <source>
        <dbReference type="EMBL" id="RYC09883.1"/>
    </source>
</evidence>
<dbReference type="SUPFAM" id="SSF49313">
    <property type="entry name" value="Cadherin-like"/>
    <property type="match status" value="1"/>
</dbReference>
<keyword evidence="3" id="KW-1185">Reference proteome</keyword>
<evidence type="ECO:0000313" key="3">
    <source>
        <dbReference type="Proteomes" id="UP000291088"/>
    </source>
</evidence>
<organism evidence="2 3">
    <name type="scientific">Ciceribacter ferrooxidans</name>
    <dbReference type="NCBI Taxonomy" id="2509717"/>
    <lineage>
        <taxon>Bacteria</taxon>
        <taxon>Pseudomonadati</taxon>
        <taxon>Pseudomonadota</taxon>
        <taxon>Alphaproteobacteria</taxon>
        <taxon>Hyphomicrobiales</taxon>
        <taxon>Rhizobiaceae</taxon>
        <taxon>Ciceribacter</taxon>
    </lineage>
</organism>
<proteinExistence type="predicted"/>
<name>A0A4Q2SWC8_9HYPH</name>
<comment type="caution">
    <text evidence="2">The sequence shown here is derived from an EMBL/GenBank/DDBJ whole genome shotgun (WGS) entry which is preliminary data.</text>
</comment>
<sequence>MRTAVIILAAFAALWNVDASAGTYVLRSSTTGAIAVPVAVPPEEPTTPLPPETSAGFALSMTGQASVAAGAALDLRPVVSGASGSLSYSYSGRLPLGVSFDVKTGRIDGRALVAGSYEVWVSATDSIGTAVTAVVTIVVT</sequence>
<protein>
    <submittedName>
        <fullName evidence="2">Uncharacterized protein</fullName>
    </submittedName>
</protein>
<dbReference type="OrthoDB" id="10001886at2"/>
<dbReference type="GO" id="GO:0005509">
    <property type="term" value="F:calcium ion binding"/>
    <property type="evidence" value="ECO:0007669"/>
    <property type="project" value="InterPro"/>
</dbReference>
<dbReference type="Proteomes" id="UP000291088">
    <property type="component" value="Unassembled WGS sequence"/>
</dbReference>
<dbReference type="InterPro" id="IPR015919">
    <property type="entry name" value="Cadherin-like_sf"/>
</dbReference>
<dbReference type="GO" id="GO:0016020">
    <property type="term" value="C:membrane"/>
    <property type="evidence" value="ECO:0007669"/>
    <property type="project" value="InterPro"/>
</dbReference>
<feature type="signal peptide" evidence="1">
    <location>
        <begin position="1"/>
        <end position="21"/>
    </location>
</feature>
<dbReference type="EMBL" id="SDVB01000253">
    <property type="protein sequence ID" value="RYC09883.1"/>
    <property type="molecule type" value="Genomic_DNA"/>
</dbReference>
<evidence type="ECO:0000256" key="1">
    <source>
        <dbReference type="SAM" id="SignalP"/>
    </source>
</evidence>
<gene>
    <name evidence="2" type="ORF">EUU22_17510</name>
</gene>
<dbReference type="Pfam" id="PF05345">
    <property type="entry name" value="He_PIG"/>
    <property type="match status" value="1"/>
</dbReference>
<dbReference type="RefSeq" id="WP_129333282.1">
    <property type="nucleotide sequence ID" value="NZ_SDVB01000253.1"/>
</dbReference>
<dbReference type="AlphaFoldDB" id="A0A4Q2SWC8"/>
<dbReference type="Gene3D" id="2.60.40.10">
    <property type="entry name" value="Immunoglobulins"/>
    <property type="match status" value="1"/>
</dbReference>
<accession>A0A4Q2SWC8</accession>
<keyword evidence="1" id="KW-0732">Signal</keyword>
<feature type="chain" id="PRO_5020306500" evidence="1">
    <location>
        <begin position="22"/>
        <end position="140"/>
    </location>
</feature>
<reference evidence="2 3" key="1">
    <citation type="submission" date="2019-01" db="EMBL/GenBank/DDBJ databases">
        <authorList>
            <person name="Deng T."/>
        </authorList>
    </citation>
    <scope>NUCLEOTIDE SEQUENCE [LARGE SCALE GENOMIC DNA]</scope>
    <source>
        <strain evidence="2 3">F8825</strain>
    </source>
</reference>
<dbReference type="InterPro" id="IPR013783">
    <property type="entry name" value="Ig-like_fold"/>
</dbReference>